<evidence type="ECO:0000313" key="2">
    <source>
        <dbReference type="EMBL" id="KAH3700591.1"/>
    </source>
</evidence>
<organism evidence="2 3">
    <name type="scientific">Dreissena polymorpha</name>
    <name type="common">Zebra mussel</name>
    <name type="synonym">Mytilus polymorpha</name>
    <dbReference type="NCBI Taxonomy" id="45954"/>
    <lineage>
        <taxon>Eukaryota</taxon>
        <taxon>Metazoa</taxon>
        <taxon>Spiralia</taxon>
        <taxon>Lophotrochozoa</taxon>
        <taxon>Mollusca</taxon>
        <taxon>Bivalvia</taxon>
        <taxon>Autobranchia</taxon>
        <taxon>Heteroconchia</taxon>
        <taxon>Euheterodonta</taxon>
        <taxon>Imparidentia</taxon>
        <taxon>Neoheterodontei</taxon>
        <taxon>Myida</taxon>
        <taxon>Dreissenoidea</taxon>
        <taxon>Dreissenidae</taxon>
        <taxon>Dreissena</taxon>
    </lineage>
</organism>
<comment type="caution">
    <text evidence="2">The sequence shown here is derived from an EMBL/GenBank/DDBJ whole genome shotgun (WGS) entry which is preliminary data.</text>
</comment>
<gene>
    <name evidence="2" type="ORF">DPMN_075570</name>
</gene>
<sequence length="116" mass="11949">MGTGGGGGYGGYGRGGGGGGGGGGGLGAGKTARMKRIVFCLELGRRWAGVPAWDEVEEEDAGACSALTARMRRMVWWSFYSVRGVCEGVYSVRCEGVGVVVISILGCDGWTCEDDL</sequence>
<reference evidence="2" key="2">
    <citation type="submission" date="2020-11" db="EMBL/GenBank/DDBJ databases">
        <authorList>
            <person name="McCartney M.A."/>
            <person name="Auch B."/>
            <person name="Kono T."/>
            <person name="Mallez S."/>
            <person name="Becker A."/>
            <person name="Gohl D.M."/>
            <person name="Silverstein K.A.T."/>
            <person name="Koren S."/>
            <person name="Bechman K.B."/>
            <person name="Herman A."/>
            <person name="Abrahante J.E."/>
            <person name="Garbe J."/>
        </authorList>
    </citation>
    <scope>NUCLEOTIDE SEQUENCE</scope>
    <source>
        <strain evidence="2">Duluth1</strain>
        <tissue evidence="2">Whole animal</tissue>
    </source>
</reference>
<accession>A0A9D4BMT0</accession>
<name>A0A9D4BMT0_DREPO</name>
<dbReference type="EMBL" id="JAIWYP010000015">
    <property type="protein sequence ID" value="KAH3700591.1"/>
    <property type="molecule type" value="Genomic_DNA"/>
</dbReference>
<dbReference type="AlphaFoldDB" id="A0A9D4BMT0"/>
<evidence type="ECO:0000256" key="1">
    <source>
        <dbReference type="SAM" id="MobiDB-lite"/>
    </source>
</evidence>
<protein>
    <submittedName>
        <fullName evidence="2">Uncharacterized protein</fullName>
    </submittedName>
</protein>
<dbReference type="Proteomes" id="UP000828390">
    <property type="component" value="Unassembled WGS sequence"/>
</dbReference>
<evidence type="ECO:0000313" key="3">
    <source>
        <dbReference type="Proteomes" id="UP000828390"/>
    </source>
</evidence>
<proteinExistence type="predicted"/>
<feature type="region of interest" description="Disordered" evidence="1">
    <location>
        <begin position="1"/>
        <end position="28"/>
    </location>
</feature>
<keyword evidence="3" id="KW-1185">Reference proteome</keyword>
<reference evidence="2" key="1">
    <citation type="journal article" date="2019" name="bioRxiv">
        <title>The Genome of the Zebra Mussel, Dreissena polymorpha: A Resource for Invasive Species Research.</title>
        <authorList>
            <person name="McCartney M.A."/>
            <person name="Auch B."/>
            <person name="Kono T."/>
            <person name="Mallez S."/>
            <person name="Zhang Y."/>
            <person name="Obille A."/>
            <person name="Becker A."/>
            <person name="Abrahante J.E."/>
            <person name="Garbe J."/>
            <person name="Badalamenti J.P."/>
            <person name="Herman A."/>
            <person name="Mangelson H."/>
            <person name="Liachko I."/>
            <person name="Sullivan S."/>
            <person name="Sone E.D."/>
            <person name="Koren S."/>
            <person name="Silverstein K.A.T."/>
            <person name="Beckman K.B."/>
            <person name="Gohl D.M."/>
        </authorList>
    </citation>
    <scope>NUCLEOTIDE SEQUENCE</scope>
    <source>
        <strain evidence="2">Duluth1</strain>
        <tissue evidence="2">Whole animal</tissue>
    </source>
</reference>